<dbReference type="OrthoDB" id="26872at2"/>
<dbReference type="PANTHER" id="PTHR36933:SF1">
    <property type="entry name" value="SLL0788 PROTEIN"/>
    <property type="match status" value="1"/>
</dbReference>
<feature type="domain" description="DUF305" evidence="3">
    <location>
        <begin position="62"/>
        <end position="225"/>
    </location>
</feature>
<dbReference type="PROSITE" id="PS51257">
    <property type="entry name" value="PROKAR_LIPOPROTEIN"/>
    <property type="match status" value="1"/>
</dbReference>
<evidence type="ECO:0000259" key="3">
    <source>
        <dbReference type="Pfam" id="PF03713"/>
    </source>
</evidence>
<gene>
    <name evidence="4" type="ORF">SacxiDRAFT_0766</name>
</gene>
<dbReference type="EMBL" id="JH636049">
    <property type="protein sequence ID" value="EID53033.1"/>
    <property type="molecule type" value="Genomic_DNA"/>
</dbReference>
<dbReference type="PANTHER" id="PTHR36933">
    <property type="entry name" value="SLL0788 PROTEIN"/>
    <property type="match status" value="1"/>
</dbReference>
<evidence type="ECO:0000256" key="1">
    <source>
        <dbReference type="SAM" id="MobiDB-lite"/>
    </source>
</evidence>
<evidence type="ECO:0000256" key="2">
    <source>
        <dbReference type="SAM" id="SignalP"/>
    </source>
</evidence>
<evidence type="ECO:0000313" key="5">
    <source>
        <dbReference type="Proteomes" id="UP000004691"/>
    </source>
</evidence>
<dbReference type="RefSeq" id="WP_006237141.1">
    <property type="nucleotide sequence ID" value="NZ_JH636049.1"/>
</dbReference>
<dbReference type="Gene3D" id="1.20.1260.10">
    <property type="match status" value="1"/>
</dbReference>
<name>I0UYT0_9PSEU</name>
<proteinExistence type="predicted"/>
<feature type="region of interest" description="Disordered" evidence="1">
    <location>
        <begin position="118"/>
        <end position="153"/>
    </location>
</feature>
<protein>
    <recommendedName>
        <fullName evidence="3">DUF305 domain-containing protein</fullName>
    </recommendedName>
</protein>
<feature type="chain" id="PRO_5039570648" description="DUF305 domain-containing protein" evidence="2">
    <location>
        <begin position="22"/>
        <end position="227"/>
    </location>
</feature>
<organism evidence="4 5">
    <name type="scientific">Saccharomonospora xinjiangensis XJ-54</name>
    <dbReference type="NCBI Taxonomy" id="882086"/>
    <lineage>
        <taxon>Bacteria</taxon>
        <taxon>Bacillati</taxon>
        <taxon>Actinomycetota</taxon>
        <taxon>Actinomycetes</taxon>
        <taxon>Pseudonocardiales</taxon>
        <taxon>Pseudonocardiaceae</taxon>
        <taxon>Saccharomonospora</taxon>
    </lineage>
</organism>
<feature type="signal peptide" evidence="2">
    <location>
        <begin position="1"/>
        <end position="21"/>
    </location>
</feature>
<reference evidence="4 5" key="1">
    <citation type="submission" date="2012-01" db="EMBL/GenBank/DDBJ databases">
        <title>Improved High-Quality Draft sequence of Saccharomonospora xinjiangensis XJ-54.</title>
        <authorList>
            <consortium name="US DOE Joint Genome Institute"/>
            <person name="Lucas S."/>
            <person name="Han J."/>
            <person name="Lapidus A."/>
            <person name="Cheng J.-F."/>
            <person name="Goodwin L."/>
            <person name="Pitluck S."/>
            <person name="Peters L."/>
            <person name="Mikhailova N."/>
            <person name="Teshima H."/>
            <person name="Detter J.C."/>
            <person name="Han C."/>
            <person name="Tapia R."/>
            <person name="Land M."/>
            <person name="Hauser L."/>
            <person name="Kyrpides N."/>
            <person name="Ivanova N."/>
            <person name="Pagani I."/>
            <person name="Brambilla E.-M."/>
            <person name="Klenk H.-P."/>
            <person name="Woyke T."/>
        </authorList>
    </citation>
    <scope>NUCLEOTIDE SEQUENCE [LARGE SCALE GENOMIC DNA]</scope>
    <source>
        <strain evidence="4 5">XJ-54</strain>
    </source>
</reference>
<dbReference type="AlphaFoldDB" id="I0UYT0"/>
<dbReference type="HOGENOM" id="CLU_074343_1_0_11"/>
<dbReference type="InterPro" id="IPR005183">
    <property type="entry name" value="DUF305_CopM-like"/>
</dbReference>
<dbReference type="Pfam" id="PF03713">
    <property type="entry name" value="DUF305"/>
    <property type="match status" value="1"/>
</dbReference>
<keyword evidence="5" id="KW-1185">Reference proteome</keyword>
<evidence type="ECO:0000313" key="4">
    <source>
        <dbReference type="EMBL" id="EID53033.1"/>
    </source>
</evidence>
<dbReference type="eggNOG" id="COG3544">
    <property type="taxonomic scope" value="Bacteria"/>
</dbReference>
<dbReference type="Proteomes" id="UP000004691">
    <property type="component" value="Unassembled WGS sequence"/>
</dbReference>
<dbReference type="InterPro" id="IPR012347">
    <property type="entry name" value="Ferritin-like"/>
</dbReference>
<accession>I0UYT0</accession>
<sequence length="227" mass="24506">MRGALSAAAAVIVMLVAGCTAEPEQSASPAVIVPHGPGEAADVVQAERAAEQARQVQVSDADVDYMRMMIPHHEQALVMTDLVPDRSRSARVESIAERIAVAQEGEIAMMRSWLDEHAKGHGDKEHDGREGHSDHGDHSGHGDHGGHAGHDRMPGMATEEQLAALRAATGEEFDRLFCELMITHHEGALTMAEDYLPHGLEPRALAMAQEVVTTQTAEIEHLRAMMP</sequence>
<keyword evidence="2" id="KW-0732">Signal</keyword>